<name>A0ABZ1DZE5_9RHOB</name>
<accession>A0ABZ1DZE5</accession>
<dbReference type="RefSeq" id="WP_406720664.1">
    <property type="nucleotide sequence ID" value="NZ_CP135443.1"/>
</dbReference>
<evidence type="ECO:0000256" key="1">
    <source>
        <dbReference type="SAM" id="Phobius"/>
    </source>
</evidence>
<keyword evidence="1" id="KW-0812">Transmembrane</keyword>
<evidence type="ECO:0000313" key="2">
    <source>
        <dbReference type="EMBL" id="WRY33372.1"/>
    </source>
</evidence>
<protein>
    <submittedName>
        <fullName evidence="2">Uncharacterized protein</fullName>
    </submittedName>
</protein>
<dbReference type="Proteomes" id="UP001623290">
    <property type="component" value="Chromosome"/>
</dbReference>
<reference evidence="2 3" key="1">
    <citation type="submission" date="2023-09" db="EMBL/GenBank/DDBJ databases">
        <title>Thioclava shenzhenensis sp. nov., a multidrug resistant bacteria-antagonizing species isolated from coastal seawater.</title>
        <authorList>
            <person name="Long M."/>
        </authorList>
    </citation>
    <scope>NUCLEOTIDE SEQUENCE [LARGE SCALE GENOMIC DNA]</scope>
    <source>
        <strain evidence="2 3">FTW29</strain>
    </source>
</reference>
<evidence type="ECO:0000313" key="3">
    <source>
        <dbReference type="Proteomes" id="UP001623290"/>
    </source>
</evidence>
<keyword evidence="1" id="KW-1133">Transmembrane helix</keyword>
<sequence length="156" mass="17871">MIAPLFRTWRYPAFWGLLFLAQLFWGAVSFAVAAYQNMGQNMGQNMDHITLLAAFMGMNSVSETLMAQALLWLCLRPFFLLPELWLYYALRHYYPYFRNPRAVTVLAGTAGFVICVTVLALRQTPAQSPAFLLFRCLSILWPAPALAFWIFPIGRH</sequence>
<proteinExistence type="predicted"/>
<feature type="transmembrane region" description="Helical" evidence="1">
    <location>
        <begin position="102"/>
        <end position="120"/>
    </location>
</feature>
<feature type="transmembrane region" description="Helical" evidence="1">
    <location>
        <begin position="69"/>
        <end position="90"/>
    </location>
</feature>
<gene>
    <name evidence="2" type="ORF">RPE78_11895</name>
</gene>
<keyword evidence="3" id="KW-1185">Reference proteome</keyword>
<dbReference type="EMBL" id="CP135443">
    <property type="protein sequence ID" value="WRY33372.1"/>
    <property type="molecule type" value="Genomic_DNA"/>
</dbReference>
<organism evidence="2 3">
    <name type="scientific">Thioclava litoralis</name>
    <dbReference type="NCBI Taxonomy" id="3076557"/>
    <lineage>
        <taxon>Bacteria</taxon>
        <taxon>Pseudomonadati</taxon>
        <taxon>Pseudomonadota</taxon>
        <taxon>Alphaproteobacteria</taxon>
        <taxon>Rhodobacterales</taxon>
        <taxon>Paracoccaceae</taxon>
        <taxon>Thioclava</taxon>
    </lineage>
</organism>
<feature type="transmembrane region" description="Helical" evidence="1">
    <location>
        <begin position="132"/>
        <end position="151"/>
    </location>
</feature>
<keyword evidence="1" id="KW-0472">Membrane</keyword>